<reference evidence="3" key="2">
    <citation type="journal article" date="2021" name="PeerJ">
        <title>Extensive microbial diversity within the chicken gut microbiome revealed by metagenomics and culture.</title>
        <authorList>
            <person name="Gilroy R."/>
            <person name="Ravi A."/>
            <person name="Getino M."/>
            <person name="Pursley I."/>
            <person name="Horton D.L."/>
            <person name="Alikhan N.F."/>
            <person name="Baker D."/>
            <person name="Gharbi K."/>
            <person name="Hall N."/>
            <person name="Watson M."/>
            <person name="Adriaenssens E.M."/>
            <person name="Foster-Nyarko E."/>
            <person name="Jarju S."/>
            <person name="Secka A."/>
            <person name="Antonio M."/>
            <person name="Oren A."/>
            <person name="Chaudhuri R.R."/>
            <person name="La Ragione R."/>
            <person name="Hildebrand F."/>
            <person name="Pallen M.J."/>
        </authorList>
    </citation>
    <scope>NUCLEOTIDE SEQUENCE</scope>
    <source>
        <strain evidence="3">G3-4614</strain>
    </source>
</reference>
<dbReference type="InterPro" id="IPR008979">
    <property type="entry name" value="Galactose-bd-like_sf"/>
</dbReference>
<dbReference type="Gene3D" id="2.60.120.260">
    <property type="entry name" value="Galactose-binding domain-like"/>
    <property type="match status" value="1"/>
</dbReference>
<organism evidence="3 4">
    <name type="scientific">Candidatus Caccoplasma merdipullorum</name>
    <dbReference type="NCBI Taxonomy" id="2840718"/>
    <lineage>
        <taxon>Bacteria</taxon>
        <taxon>Pseudomonadati</taxon>
        <taxon>Bacteroidota</taxon>
        <taxon>Bacteroidia</taxon>
        <taxon>Bacteroidales</taxon>
        <taxon>Bacteroidaceae</taxon>
        <taxon>Bacteroidaceae incertae sedis</taxon>
        <taxon>Candidatus Caccoplasma</taxon>
    </lineage>
</organism>
<dbReference type="AlphaFoldDB" id="A0A9D9E0N2"/>
<comment type="caution">
    <text evidence="3">The sequence shown here is derived from an EMBL/GenBank/DDBJ whole genome shotgun (WGS) entry which is preliminary data.</text>
</comment>
<dbReference type="EMBL" id="JADIMW010000006">
    <property type="protein sequence ID" value="MBO8437424.1"/>
    <property type="molecule type" value="Genomic_DNA"/>
</dbReference>
<name>A0A9D9E0N2_9BACT</name>
<evidence type="ECO:0000256" key="1">
    <source>
        <dbReference type="SAM" id="SignalP"/>
    </source>
</evidence>
<dbReference type="Proteomes" id="UP000823636">
    <property type="component" value="Unassembled WGS sequence"/>
</dbReference>
<reference evidence="3" key="1">
    <citation type="submission" date="2020-10" db="EMBL/GenBank/DDBJ databases">
        <authorList>
            <person name="Gilroy R."/>
        </authorList>
    </citation>
    <scope>NUCLEOTIDE SEQUENCE</scope>
    <source>
        <strain evidence="3">G3-4614</strain>
    </source>
</reference>
<gene>
    <name evidence="3" type="ORF">IAC54_00800</name>
</gene>
<protein>
    <submittedName>
        <fullName evidence="3">Discoidin domain-containing protein</fullName>
    </submittedName>
</protein>
<dbReference type="SUPFAM" id="SSF49785">
    <property type="entry name" value="Galactose-binding domain-like"/>
    <property type="match status" value="1"/>
</dbReference>
<evidence type="ECO:0000259" key="2">
    <source>
        <dbReference type="PROSITE" id="PS50022"/>
    </source>
</evidence>
<feature type="signal peptide" evidence="1">
    <location>
        <begin position="1"/>
        <end position="15"/>
    </location>
</feature>
<dbReference type="InterPro" id="IPR044060">
    <property type="entry name" value="Bacterial_rp_domain"/>
</dbReference>
<dbReference type="InterPro" id="IPR042229">
    <property type="entry name" value="Listeria/Bacterioides_rpt_sf"/>
</dbReference>
<dbReference type="Pfam" id="PF00754">
    <property type="entry name" value="F5_F8_type_C"/>
    <property type="match status" value="1"/>
</dbReference>
<keyword evidence="1" id="KW-0732">Signal</keyword>
<accession>A0A9D9E0N2</accession>
<sequence length="839" mass="89674">MVLCAALCLSQSASAENYQIATITSNMSVYESNTLDKLKDNDFSTKFWSSKNQASGDYILVDLGDVRPLQEINLYFASGDQPTSAKIEISNNASQYEELVSFTQSEIGSSATKYLYSCSALNKEARYIRFSLMAASNSWFQMTEIQVPIPEEQAPSRTISVSVNDPSMGIAYIGTEGTVSQTAEGPIVIMAAANAGYAFTGWTLNGTVVSKNTELIDNTEGDKSYVANFFPAPYDDFCTPVATTGGNKRAQSKGEILNAEGVIDGSTLVFYPSGSAANQAWSNRSDMVNVESGATFDLKVTYGTVGWDDLSVYMMTSSTEYELIYGPYAGAWTSGGSTLTLFTNINAADDLATADANNGTITFPISIPQELNSGDAVVIRFIIHGSSLEGNPCASGIGELNYCDYVFYVGKGMSQIVANAEPSKGGSVAINDSEYGETSGVSVEEGGSVTLKANPENGYRFVGWFNEEDTKVSEDAEYTITSITESATYTAKFEFIPVPERTITIASSDATKGSVAIIDPETTGSSITSTGIVTVEATPVGQDNIFVNWTDANGDVVSTEATFSYDKAGDITLTANFKSYYVVTIDNSEQGGVIVVSDASGSINTGAKILEGTTLTVTVNLNYGRGLETLTLNGESILAEFEKADSYTFELAEATTLSATYGMAKCVLTYEYTGSGYVEVWSSDTYDGTDENLPVEPAGEKYNMYDNLMFGENIYIFVIGVGDGTMQSLYINGDDYTDFEDLATYGDIEFLVEGDVHIEANFSGGDITGVEEASANEGIKVYAVEGGINVVAENATADIYNLNGMYVRSAKVGGTEFVSLPTGFYAVVVNGETYKVVVK</sequence>
<evidence type="ECO:0000313" key="4">
    <source>
        <dbReference type="Proteomes" id="UP000823636"/>
    </source>
</evidence>
<proteinExistence type="predicted"/>
<dbReference type="Pfam" id="PF18998">
    <property type="entry name" value="Flg_new_2"/>
    <property type="match status" value="3"/>
</dbReference>
<feature type="chain" id="PRO_5039283016" evidence="1">
    <location>
        <begin position="16"/>
        <end position="839"/>
    </location>
</feature>
<feature type="domain" description="F5/8 type C" evidence="2">
    <location>
        <begin position="4"/>
        <end position="152"/>
    </location>
</feature>
<dbReference type="PROSITE" id="PS50022">
    <property type="entry name" value="FA58C_3"/>
    <property type="match status" value="1"/>
</dbReference>
<dbReference type="Gene3D" id="2.60.40.4270">
    <property type="entry name" value="Listeria-Bacteroides repeat domain"/>
    <property type="match status" value="1"/>
</dbReference>
<dbReference type="InterPro" id="IPR000421">
    <property type="entry name" value="FA58C"/>
</dbReference>
<evidence type="ECO:0000313" key="3">
    <source>
        <dbReference type="EMBL" id="MBO8437424.1"/>
    </source>
</evidence>